<name>A0ABP3HWD3_9BACL</name>
<gene>
    <name evidence="1" type="ORF">GCM10008933_12360</name>
</gene>
<dbReference type="EMBL" id="BAAACX010000007">
    <property type="protein sequence ID" value="GAA0382726.1"/>
    <property type="molecule type" value="Genomic_DNA"/>
</dbReference>
<evidence type="ECO:0000313" key="2">
    <source>
        <dbReference type="Proteomes" id="UP001500340"/>
    </source>
</evidence>
<comment type="caution">
    <text evidence="1">The sequence shown here is derived from an EMBL/GenBank/DDBJ whole genome shotgun (WGS) entry which is preliminary data.</text>
</comment>
<organism evidence="1 2">
    <name type="scientific">Paenibacillus motobuensis</name>
    <dbReference type="NCBI Taxonomy" id="295324"/>
    <lineage>
        <taxon>Bacteria</taxon>
        <taxon>Bacillati</taxon>
        <taxon>Bacillota</taxon>
        <taxon>Bacilli</taxon>
        <taxon>Bacillales</taxon>
        <taxon>Paenibacillaceae</taxon>
        <taxon>Paenibacillus</taxon>
    </lineage>
</organism>
<sequence length="504" mass="55825">MATNNLGYGGINYATANSTGRQGIVQNQSKIANDQNFKQDEINRTLSVIASRQAQGLDTSAQQKYLTVNLGYTPSNQPNPMVQAANNVSSTPQATYTPPTQNTLNQIQDFINKQSQYQYNAPDPFTYDPNTDPAYQAQLAEAKKNIANQQADTNAFLRGNGQGKSSYSEMVSNQVADSTMASIANDLVPQLMQQAYQRYTDDANRNLQIQQLNYGVGQDTISGLSNLYGLQDKEYFQNPITEAELTGNYLPTEARQVINQILGLKQQAETKGITAQERAGLSQQADVLRSKLQALGVDPSLYGANVNSKTASANNQGIRTLAGQQMDLQKQSQDFNQKFSQEQFAYQKARDAITDQQWKMKFDEDVRQFGLGYGLSRLQESNQQAYRQAQLALSWDDSDRAWSQLDWQMSNPSSSATSGLSANQVLQSMKSLYTEPVYTKDEFGNQTKAGSQITQDAAKREQMFLNVVDSGLSDTETNQILQSLGMTKTEIDKYMQKYGASSGN</sequence>
<dbReference type="Proteomes" id="UP001500340">
    <property type="component" value="Unassembled WGS sequence"/>
</dbReference>
<reference evidence="2" key="1">
    <citation type="journal article" date="2019" name="Int. J. Syst. Evol. Microbiol.">
        <title>The Global Catalogue of Microorganisms (GCM) 10K type strain sequencing project: providing services to taxonomists for standard genome sequencing and annotation.</title>
        <authorList>
            <consortium name="The Broad Institute Genomics Platform"/>
            <consortium name="The Broad Institute Genome Sequencing Center for Infectious Disease"/>
            <person name="Wu L."/>
            <person name="Ma J."/>
        </authorList>
    </citation>
    <scope>NUCLEOTIDE SEQUENCE [LARGE SCALE GENOMIC DNA]</scope>
    <source>
        <strain evidence="2">JCM 12774</strain>
    </source>
</reference>
<accession>A0ABP3HWD3</accession>
<dbReference type="RefSeq" id="WP_343858816.1">
    <property type="nucleotide sequence ID" value="NZ_BAAACX010000007.1"/>
</dbReference>
<proteinExistence type="predicted"/>
<evidence type="ECO:0000313" key="1">
    <source>
        <dbReference type="EMBL" id="GAA0382726.1"/>
    </source>
</evidence>
<keyword evidence="2" id="KW-1185">Reference proteome</keyword>
<protein>
    <submittedName>
        <fullName evidence="1">Uncharacterized protein</fullName>
    </submittedName>
</protein>